<accession>A0A4R8LPE6</accession>
<dbReference type="EMBL" id="SORE01000011">
    <property type="protein sequence ID" value="TDY48181.1"/>
    <property type="molecule type" value="Genomic_DNA"/>
</dbReference>
<organism evidence="2 3">
    <name type="scientific">Paraburkholderia rhizosphaerae</name>
    <dbReference type="NCBI Taxonomy" id="480658"/>
    <lineage>
        <taxon>Bacteria</taxon>
        <taxon>Pseudomonadati</taxon>
        <taxon>Pseudomonadota</taxon>
        <taxon>Betaproteobacteria</taxon>
        <taxon>Burkholderiales</taxon>
        <taxon>Burkholderiaceae</taxon>
        <taxon>Paraburkholderia</taxon>
    </lineage>
</organism>
<feature type="transmembrane region" description="Helical" evidence="1">
    <location>
        <begin position="223"/>
        <end position="244"/>
    </location>
</feature>
<keyword evidence="3" id="KW-1185">Reference proteome</keyword>
<reference evidence="2 3" key="1">
    <citation type="submission" date="2019-03" db="EMBL/GenBank/DDBJ databases">
        <title>Genomic Encyclopedia of Type Strains, Phase III (KMG-III): the genomes of soil and plant-associated and newly described type strains.</title>
        <authorList>
            <person name="Whitman W."/>
        </authorList>
    </citation>
    <scope>NUCLEOTIDE SEQUENCE [LARGE SCALE GENOMIC DNA]</scope>
    <source>
        <strain evidence="2 3">LMG 29544</strain>
    </source>
</reference>
<evidence type="ECO:0000256" key="1">
    <source>
        <dbReference type="SAM" id="Phobius"/>
    </source>
</evidence>
<dbReference type="AlphaFoldDB" id="A0A4R8LPE6"/>
<keyword evidence="1" id="KW-0472">Membrane</keyword>
<dbReference type="Proteomes" id="UP000295509">
    <property type="component" value="Unassembled WGS sequence"/>
</dbReference>
<protein>
    <submittedName>
        <fullName evidence="2">Uncharacterized protein</fullName>
    </submittedName>
</protein>
<keyword evidence="1" id="KW-0812">Transmembrane</keyword>
<comment type="caution">
    <text evidence="2">The sequence shown here is derived from an EMBL/GenBank/DDBJ whole genome shotgun (WGS) entry which is preliminary data.</text>
</comment>
<sequence length="248" mass="26704">MQRHRRNRHVRLHRRAHHHLLEFPAVFATLYCPHHSIINPIIVSHRVHVSITFHDGHNAPSDGTHTSTCLYRALTMKSNARTVSSSVVATPSPVLRHALTTGLVAGTAAAAVAGWRASAEGSTVFAPLNAVTHCLWPRRALRETRFSARFTLTGLAIHQASAIFWAVLCEALNARLSRDAEVVSPVAIVTAATATAAAAYVVDYHVVPERITPGFDIHLSKRSLAGVYVALAAGLAGAALLRAARAPR</sequence>
<name>A0A4R8LPE6_9BURK</name>
<keyword evidence="1" id="KW-1133">Transmembrane helix</keyword>
<proteinExistence type="predicted"/>
<feature type="transmembrane region" description="Helical" evidence="1">
    <location>
        <begin position="146"/>
        <end position="167"/>
    </location>
</feature>
<evidence type="ECO:0000313" key="2">
    <source>
        <dbReference type="EMBL" id="TDY48181.1"/>
    </source>
</evidence>
<feature type="transmembrane region" description="Helical" evidence="1">
    <location>
        <begin position="182"/>
        <end position="202"/>
    </location>
</feature>
<gene>
    <name evidence="2" type="ORF">BX592_111116</name>
</gene>
<evidence type="ECO:0000313" key="3">
    <source>
        <dbReference type="Proteomes" id="UP000295509"/>
    </source>
</evidence>